<proteinExistence type="predicted"/>
<dbReference type="AlphaFoldDB" id="A7TKA0"/>
<feature type="domain" description="Peroxin/Ferlin" evidence="8">
    <location>
        <begin position="144"/>
        <end position="177"/>
    </location>
</feature>
<evidence type="ECO:0000256" key="2">
    <source>
        <dbReference type="ARBA" id="ARBA00022692"/>
    </source>
</evidence>
<sequence>IFYLTGLNVEGVSKHTSLLSTVQSHVKKISKINESMNSDSIIEDGEESSTNNKIKFNYILYENQRRWIGIGWTPSMLSYERSSWTDEFLNPSLSPEEFELPESQKNMKWKWVDRSWRLDMTNDGMIQLSSNKAKTVAFPNSDDGYIYYDNTWKKPSTVDSFSKYTRRRRWIRTAELIRVSNYPFEEGSNTNGNGVSNGKENTDTREEEGEEEGIMVEPEQMEEDGSVDKNGTDRVRQVSFSTKDIIYTIAPNNIKLKKPVEVTTEETREILASENTHENKGTGKGKSKERRIEIKHSKV</sequence>
<evidence type="ECO:0000256" key="5">
    <source>
        <dbReference type="ARBA" id="ARBA00023140"/>
    </source>
</evidence>
<reference evidence="9 10" key="1">
    <citation type="journal article" date="2007" name="Proc. Natl. Acad. Sci. U.S.A.">
        <title>Independent sorting-out of thousands of duplicated gene pairs in two yeast species descended from a whole-genome duplication.</title>
        <authorList>
            <person name="Scannell D.R."/>
            <person name="Frank A.C."/>
            <person name="Conant G.C."/>
            <person name="Byrne K.P."/>
            <person name="Woolfit M."/>
            <person name="Wolfe K.H."/>
        </authorList>
    </citation>
    <scope>NUCLEOTIDE SEQUENCE [LARGE SCALE GENOMIC DNA]</scope>
    <source>
        <strain evidence="10">ATCC 22028 / DSM 70294 / BCRC 21397 / CBS 2163 / NBRC 10782 / NRRL Y-8283 / UCD 57-17</strain>
    </source>
</reference>
<accession>A7TKA0</accession>
<dbReference type="eggNOG" id="ENOG502QT80">
    <property type="taxonomic scope" value="Eukaryota"/>
</dbReference>
<protein>
    <recommendedName>
        <fullName evidence="7 8">Peroxin/Ferlin domain-containing protein</fullName>
    </recommendedName>
</protein>
<dbReference type="Pfam" id="PF06398">
    <property type="entry name" value="Pex24p"/>
    <property type="match status" value="1"/>
</dbReference>
<name>A7TKA0_VANPO</name>
<dbReference type="PANTHER" id="PTHR31679:SF2">
    <property type="entry name" value="PEROXISOMAL MEMBRANE PROTEIN PEX30-RELATED"/>
    <property type="match status" value="1"/>
</dbReference>
<dbReference type="InterPro" id="IPR006614">
    <property type="entry name" value="Peroxin/Ferlin"/>
</dbReference>
<comment type="subcellular location">
    <subcellularLocation>
        <location evidence="1">Peroxisome membrane</location>
        <topology evidence="1">Multi-pass membrane protein</topology>
    </subcellularLocation>
</comment>
<dbReference type="KEGG" id="vpo:Kpol_1062p44"/>
<keyword evidence="10" id="KW-1185">Reference proteome</keyword>
<dbReference type="GO" id="GO:0007031">
    <property type="term" value="P:peroxisome organization"/>
    <property type="evidence" value="ECO:0007669"/>
    <property type="project" value="TreeGrafter"/>
</dbReference>
<dbReference type="OrthoDB" id="5586090at2759"/>
<feature type="domain" description="Peroxin/Ferlin" evidence="7">
    <location>
        <begin position="53"/>
        <end position="119"/>
    </location>
</feature>
<evidence type="ECO:0000256" key="4">
    <source>
        <dbReference type="ARBA" id="ARBA00023136"/>
    </source>
</evidence>
<keyword evidence="2" id="KW-0812">Transmembrane</keyword>
<dbReference type="GO" id="GO:0005778">
    <property type="term" value="C:peroxisomal membrane"/>
    <property type="evidence" value="ECO:0007669"/>
    <property type="project" value="UniProtKB-SubCell"/>
</dbReference>
<dbReference type="GeneID" id="5545545"/>
<dbReference type="SMART" id="SM00693">
    <property type="entry name" value="DysFN"/>
    <property type="match status" value="1"/>
</dbReference>
<dbReference type="STRING" id="436907.A7TKA0"/>
<dbReference type="EMBL" id="DS480406">
    <property type="protein sequence ID" value="EDO17335.1"/>
    <property type="molecule type" value="Genomic_DNA"/>
</dbReference>
<dbReference type="InterPro" id="IPR052646">
    <property type="entry name" value="Peroxisomal_PEX28-32"/>
</dbReference>
<feature type="compositionally biased region" description="Basic and acidic residues" evidence="6">
    <location>
        <begin position="271"/>
        <end position="281"/>
    </location>
</feature>
<dbReference type="SMART" id="SM00694">
    <property type="entry name" value="DysFC"/>
    <property type="match status" value="1"/>
</dbReference>
<dbReference type="RefSeq" id="XP_001645193.1">
    <property type="nucleotide sequence ID" value="XM_001645143.1"/>
</dbReference>
<feature type="region of interest" description="Disordered" evidence="6">
    <location>
        <begin position="187"/>
        <end position="212"/>
    </location>
</feature>
<evidence type="ECO:0000256" key="3">
    <source>
        <dbReference type="ARBA" id="ARBA00022989"/>
    </source>
</evidence>
<evidence type="ECO:0000259" key="8">
    <source>
        <dbReference type="SMART" id="SM00694"/>
    </source>
</evidence>
<dbReference type="PANTHER" id="PTHR31679">
    <property type="entry name" value="PEROXISOMAL MEMBRANE PROTEIN PEX30-RELATED"/>
    <property type="match status" value="1"/>
</dbReference>
<evidence type="ECO:0000313" key="10">
    <source>
        <dbReference type="Proteomes" id="UP000000267"/>
    </source>
</evidence>
<feature type="non-terminal residue" evidence="9">
    <location>
        <position position="1"/>
    </location>
</feature>
<evidence type="ECO:0000259" key="7">
    <source>
        <dbReference type="SMART" id="SM00693"/>
    </source>
</evidence>
<keyword evidence="3" id="KW-1133">Transmembrane helix</keyword>
<dbReference type="Proteomes" id="UP000000267">
    <property type="component" value="Unassembled WGS sequence"/>
</dbReference>
<feature type="compositionally biased region" description="Low complexity" evidence="6">
    <location>
        <begin position="187"/>
        <end position="198"/>
    </location>
</feature>
<evidence type="ECO:0000256" key="6">
    <source>
        <dbReference type="SAM" id="MobiDB-lite"/>
    </source>
</evidence>
<dbReference type="HOGENOM" id="CLU_932436_0_0_1"/>
<feature type="compositionally biased region" description="Basic and acidic residues" evidence="6">
    <location>
        <begin position="290"/>
        <end position="299"/>
    </location>
</feature>
<keyword evidence="5" id="KW-0576">Peroxisome</keyword>
<keyword evidence="4" id="KW-0472">Membrane</keyword>
<feature type="region of interest" description="Disordered" evidence="6">
    <location>
        <begin position="271"/>
        <end position="299"/>
    </location>
</feature>
<dbReference type="InParanoid" id="A7TKA0"/>
<evidence type="ECO:0000256" key="1">
    <source>
        <dbReference type="ARBA" id="ARBA00004585"/>
    </source>
</evidence>
<gene>
    <name evidence="9" type="ORF">Kpol_1062p44</name>
</gene>
<organism evidence="10">
    <name type="scientific">Vanderwaltozyma polyspora (strain ATCC 22028 / DSM 70294 / BCRC 21397 / CBS 2163 / NBRC 10782 / NRRL Y-8283 / UCD 57-17)</name>
    <name type="common">Kluyveromyces polysporus</name>
    <dbReference type="NCBI Taxonomy" id="436907"/>
    <lineage>
        <taxon>Eukaryota</taxon>
        <taxon>Fungi</taxon>
        <taxon>Dikarya</taxon>
        <taxon>Ascomycota</taxon>
        <taxon>Saccharomycotina</taxon>
        <taxon>Saccharomycetes</taxon>
        <taxon>Saccharomycetales</taxon>
        <taxon>Saccharomycetaceae</taxon>
        <taxon>Vanderwaltozyma</taxon>
    </lineage>
</organism>
<evidence type="ECO:0000313" key="9">
    <source>
        <dbReference type="EMBL" id="EDO17335.1"/>
    </source>
</evidence>
<dbReference type="InterPro" id="IPR010482">
    <property type="entry name" value="TECPR1-like_DysF"/>
</dbReference>